<dbReference type="GO" id="GO:0016765">
    <property type="term" value="F:transferase activity, transferring alkyl or aryl (other than methyl) groups"/>
    <property type="evidence" value="ECO:0007669"/>
    <property type="project" value="InterPro"/>
</dbReference>
<feature type="transmembrane region" description="Helical" evidence="6">
    <location>
        <begin position="152"/>
        <end position="177"/>
    </location>
</feature>
<dbReference type="Pfam" id="PF01040">
    <property type="entry name" value="UbiA"/>
    <property type="match status" value="1"/>
</dbReference>
<dbReference type="RefSeq" id="WP_095620152.1">
    <property type="nucleotide sequence ID" value="NZ_NSKB01000002.1"/>
</dbReference>
<feature type="transmembrane region" description="Helical" evidence="6">
    <location>
        <begin position="23"/>
        <end position="46"/>
    </location>
</feature>
<feature type="transmembrane region" description="Helical" evidence="6">
    <location>
        <begin position="94"/>
        <end position="117"/>
    </location>
</feature>
<reference evidence="7 8" key="1">
    <citation type="submission" date="2017-08" db="EMBL/GenBank/DDBJ databases">
        <title>Halomonas alkalisoli sp. nov., isolated from saline alkaline soil.</title>
        <authorList>
            <person name="Wang D."/>
            <person name="Zhang G."/>
        </authorList>
    </citation>
    <scope>NUCLEOTIDE SEQUENCE [LARGE SCALE GENOMIC DNA]</scope>
    <source>
        <strain evidence="7 8">WRN001</strain>
    </source>
</reference>
<comment type="subcellular location">
    <subcellularLocation>
        <location evidence="1">Membrane</location>
        <topology evidence="1">Multi-pass membrane protein</topology>
    </subcellularLocation>
</comment>
<evidence type="ECO:0000256" key="2">
    <source>
        <dbReference type="ARBA" id="ARBA00022475"/>
    </source>
</evidence>
<dbReference type="GO" id="GO:0016020">
    <property type="term" value="C:membrane"/>
    <property type="evidence" value="ECO:0007669"/>
    <property type="project" value="UniProtKB-SubCell"/>
</dbReference>
<dbReference type="AlphaFoldDB" id="A0A2A2EYL2"/>
<feature type="transmembrane region" description="Helical" evidence="6">
    <location>
        <begin position="52"/>
        <end position="73"/>
    </location>
</feature>
<comment type="caution">
    <text evidence="7">The sequence shown here is derived from an EMBL/GenBank/DDBJ whole genome shotgun (WGS) entry which is preliminary data.</text>
</comment>
<keyword evidence="3 6" id="KW-0812">Transmembrane</keyword>
<feature type="transmembrane region" description="Helical" evidence="6">
    <location>
        <begin position="228"/>
        <end position="245"/>
    </location>
</feature>
<evidence type="ECO:0000256" key="5">
    <source>
        <dbReference type="ARBA" id="ARBA00023136"/>
    </source>
</evidence>
<dbReference type="Proteomes" id="UP000217771">
    <property type="component" value="Unassembled WGS sequence"/>
</dbReference>
<evidence type="ECO:0000256" key="1">
    <source>
        <dbReference type="ARBA" id="ARBA00004141"/>
    </source>
</evidence>
<feature type="transmembrane region" description="Helical" evidence="6">
    <location>
        <begin position="251"/>
        <end position="270"/>
    </location>
</feature>
<dbReference type="EMBL" id="NSKB01000002">
    <property type="protein sequence ID" value="PAU78481.1"/>
    <property type="molecule type" value="Genomic_DNA"/>
</dbReference>
<keyword evidence="2" id="KW-1003">Cell membrane</keyword>
<evidence type="ECO:0000256" key="3">
    <source>
        <dbReference type="ARBA" id="ARBA00022692"/>
    </source>
</evidence>
<keyword evidence="4 6" id="KW-1133">Transmembrane helix</keyword>
<dbReference type="InterPro" id="IPR044878">
    <property type="entry name" value="UbiA_sf"/>
</dbReference>
<keyword evidence="8" id="KW-1185">Reference proteome</keyword>
<feature type="transmembrane region" description="Helical" evidence="6">
    <location>
        <begin position="291"/>
        <end position="309"/>
    </location>
</feature>
<keyword evidence="5 6" id="KW-0472">Membrane</keyword>
<sequence length="311" mass="33845">MSAQEMTLPLAQRLWIYQRERFPVVRTAVLVAAFSAASVNVSAFLADRPLPAFAAYLVAFVVAFLVFMQLRVCDEVKDRDIDRRFRPALPVPRGLVSLAVIVGFGLAGVPLAAVAAAVLDPRLLWLLALVWLWLGLMTMEFFVPHWLKARPFFYVVSHMMIMPLLDLFVTGCEWLVAGGGPPQWLWLFLVLSFVNGCVLEVGRKIRAPEQEREGVDTYSALLGPGRATLLWCALTIVAFGFLLAVGSAVGAFYLIGLVGLAGLAACLACAARYLRAPTEGAQRRIDSMAGLWVLTCYGAAGFAPLAAWGSP</sequence>
<gene>
    <name evidence="7" type="ORF">CK498_07195</name>
</gene>
<evidence type="ECO:0000256" key="6">
    <source>
        <dbReference type="SAM" id="Phobius"/>
    </source>
</evidence>
<proteinExistence type="predicted"/>
<evidence type="ECO:0000313" key="8">
    <source>
        <dbReference type="Proteomes" id="UP000217771"/>
    </source>
</evidence>
<feature type="transmembrane region" description="Helical" evidence="6">
    <location>
        <begin position="123"/>
        <end position="143"/>
    </location>
</feature>
<name>A0A2A2EYL2_9GAMM</name>
<evidence type="ECO:0000256" key="4">
    <source>
        <dbReference type="ARBA" id="ARBA00022989"/>
    </source>
</evidence>
<organism evidence="7 8">
    <name type="scientific">Halomonas salipaludis</name>
    <dbReference type="NCBI Taxonomy" id="2032625"/>
    <lineage>
        <taxon>Bacteria</taxon>
        <taxon>Pseudomonadati</taxon>
        <taxon>Pseudomonadota</taxon>
        <taxon>Gammaproteobacteria</taxon>
        <taxon>Oceanospirillales</taxon>
        <taxon>Halomonadaceae</taxon>
        <taxon>Halomonas</taxon>
    </lineage>
</organism>
<feature type="transmembrane region" description="Helical" evidence="6">
    <location>
        <begin position="183"/>
        <end position="202"/>
    </location>
</feature>
<dbReference type="Gene3D" id="1.10.357.140">
    <property type="entry name" value="UbiA prenyltransferase"/>
    <property type="match status" value="1"/>
</dbReference>
<evidence type="ECO:0000313" key="7">
    <source>
        <dbReference type="EMBL" id="PAU78481.1"/>
    </source>
</evidence>
<protein>
    <submittedName>
        <fullName evidence="7">Manganese transporter permease</fullName>
    </submittedName>
</protein>
<dbReference type="InterPro" id="IPR000537">
    <property type="entry name" value="UbiA_prenyltransferase"/>
</dbReference>
<dbReference type="OrthoDB" id="6456825at2"/>
<accession>A0A2A2EYL2</accession>